<protein>
    <recommendedName>
        <fullName evidence="2">Ubiquitin-like domain-containing protein</fullName>
    </recommendedName>
</protein>
<evidence type="ECO:0000313" key="4">
    <source>
        <dbReference type="Proteomes" id="UP000732380"/>
    </source>
</evidence>
<dbReference type="Gene3D" id="3.10.20.90">
    <property type="entry name" value="Phosphatidylinositol 3-kinase Catalytic Subunit, Chain A, domain 1"/>
    <property type="match status" value="1"/>
</dbReference>
<feature type="compositionally biased region" description="Acidic residues" evidence="1">
    <location>
        <begin position="249"/>
        <end position="261"/>
    </location>
</feature>
<name>A0A9P7PW31_9HYPO</name>
<dbReference type="InterPro" id="IPR022617">
    <property type="entry name" value="Rad60/SUMO-like_dom"/>
</dbReference>
<evidence type="ECO:0000259" key="2">
    <source>
        <dbReference type="PROSITE" id="PS50053"/>
    </source>
</evidence>
<accession>A0A9P7PW31</accession>
<evidence type="ECO:0000256" key="1">
    <source>
        <dbReference type="SAM" id="MobiDB-lite"/>
    </source>
</evidence>
<dbReference type="AlphaFoldDB" id="A0A9P7PW31"/>
<dbReference type="EMBL" id="SRQM01000646">
    <property type="protein sequence ID" value="KAG6107396.1"/>
    <property type="molecule type" value="Genomic_DNA"/>
</dbReference>
<feature type="region of interest" description="Disordered" evidence="1">
    <location>
        <begin position="76"/>
        <end position="274"/>
    </location>
</feature>
<dbReference type="PROSITE" id="PS50053">
    <property type="entry name" value="UBIQUITIN_2"/>
    <property type="match status" value="1"/>
</dbReference>
<dbReference type="Proteomes" id="UP000732380">
    <property type="component" value="Unassembled WGS sequence"/>
</dbReference>
<feature type="domain" description="Ubiquitin-like" evidence="2">
    <location>
        <begin position="469"/>
        <end position="541"/>
    </location>
</feature>
<keyword evidence="4" id="KW-1185">Reference proteome</keyword>
<dbReference type="InterPro" id="IPR000626">
    <property type="entry name" value="Ubiquitin-like_dom"/>
</dbReference>
<reference evidence="3 4" key="1">
    <citation type="journal article" date="2020" name="bioRxiv">
        <title>Whole genome comparisons of ergot fungi reveals the divergence and evolution of species within the genus Claviceps are the result of varying mechanisms driving genome evolution and host range expansion.</title>
        <authorList>
            <person name="Wyka S.A."/>
            <person name="Mondo S.J."/>
            <person name="Liu M."/>
            <person name="Dettman J."/>
            <person name="Nalam V."/>
            <person name="Broders K.D."/>
        </authorList>
    </citation>
    <scope>NUCLEOTIDE SEQUENCE [LARGE SCALE GENOMIC DNA]</scope>
    <source>
        <strain evidence="3 4">LM576</strain>
    </source>
</reference>
<feature type="compositionally biased region" description="Basic and acidic residues" evidence="1">
    <location>
        <begin position="77"/>
        <end position="136"/>
    </location>
</feature>
<organism evidence="3 4">
    <name type="scientific">Claviceps humidiphila</name>
    <dbReference type="NCBI Taxonomy" id="1294629"/>
    <lineage>
        <taxon>Eukaryota</taxon>
        <taxon>Fungi</taxon>
        <taxon>Dikarya</taxon>
        <taxon>Ascomycota</taxon>
        <taxon>Pezizomycotina</taxon>
        <taxon>Sordariomycetes</taxon>
        <taxon>Hypocreomycetidae</taxon>
        <taxon>Hypocreales</taxon>
        <taxon>Clavicipitaceae</taxon>
        <taxon>Claviceps</taxon>
    </lineage>
</organism>
<dbReference type="InterPro" id="IPR029071">
    <property type="entry name" value="Ubiquitin-like_domsf"/>
</dbReference>
<comment type="caution">
    <text evidence="3">The sequence shown here is derived from an EMBL/GenBank/DDBJ whole genome shotgun (WGS) entry which is preliminary data.</text>
</comment>
<feature type="compositionally biased region" description="Polar residues" evidence="1">
    <location>
        <begin position="156"/>
        <end position="166"/>
    </location>
</feature>
<dbReference type="SUPFAM" id="SSF54236">
    <property type="entry name" value="Ubiquitin-like"/>
    <property type="match status" value="1"/>
</dbReference>
<sequence length="541" mass="60880">MSELPMTPMPPRAKKLPFKPTALRKCTTKFGASVAPDASIDCEKVQNEDGLDIFRRSKEMQPIMEADRERRLLRRKLKEEEERKKAAKEAEVRRKAAEEVEQRRKAAMEREERRKAAMEREERRKAAEKSGKRPWEDSENDGDGGLARVSPPPSQSPSKAFRSTTPIKVDADISDEDQNELATPPASKRTRLSLTPTRMKRLASSDPTSTTRGSSILSQAASAIARESPRRRLRSTKPRPDPVPVVLSDSEDDDGDSDDDDHAPASTPSKIDEGDDVAILGSSFAAGDEDDEFADYIRKAEEQRRNQALTKVSQNSGAPKECIQILITSTLPNINPFRVKFLYDRPLRLVKDTWLAMQTSRGLLRDLEDTNDIIMTWKKKKIYVSSTILNLGIRPPAKSPLDMDGLSTAGLDDNSTMHVHFEVWTKAQFEEMERAEESWQRKRDAGELSDDDDSLDHIPEEPAVPEAKLRVVLKSRGLPDVKLTVRPETTVETLITGFQTQQASAVGKDVGIWFDGDRLEEHMTMEEVEIDDLDTLEVHVK</sequence>
<evidence type="ECO:0000313" key="3">
    <source>
        <dbReference type="EMBL" id="KAG6107396.1"/>
    </source>
</evidence>
<feature type="compositionally biased region" description="Basic and acidic residues" evidence="1">
    <location>
        <begin position="435"/>
        <end position="446"/>
    </location>
</feature>
<gene>
    <name evidence="3" type="ORF">E4U13_006980</name>
</gene>
<proteinExistence type="predicted"/>
<feature type="compositionally biased region" description="Low complexity" evidence="1">
    <location>
        <begin position="214"/>
        <end position="225"/>
    </location>
</feature>
<feature type="region of interest" description="Disordered" evidence="1">
    <location>
        <begin position="435"/>
        <end position="461"/>
    </location>
</feature>
<dbReference type="Pfam" id="PF11976">
    <property type="entry name" value="Rad60-SLD"/>
    <property type="match status" value="1"/>
</dbReference>